<dbReference type="CDD" id="cd02440">
    <property type="entry name" value="AdoMet_MTases"/>
    <property type="match status" value="1"/>
</dbReference>
<protein>
    <submittedName>
        <fullName evidence="2">Methyltransferase domain-containing protein</fullName>
    </submittedName>
</protein>
<feature type="domain" description="Methyltransferase type 11" evidence="1">
    <location>
        <begin position="49"/>
        <end position="141"/>
    </location>
</feature>
<organism evidence="2 3">
    <name type="scientific">Marinicauda algicola</name>
    <dbReference type="NCBI Taxonomy" id="2029849"/>
    <lineage>
        <taxon>Bacteria</taxon>
        <taxon>Pseudomonadati</taxon>
        <taxon>Pseudomonadota</taxon>
        <taxon>Alphaproteobacteria</taxon>
        <taxon>Maricaulales</taxon>
        <taxon>Maricaulaceae</taxon>
        <taxon>Marinicauda</taxon>
    </lineage>
</organism>
<dbReference type="InterPro" id="IPR013216">
    <property type="entry name" value="Methyltransf_11"/>
</dbReference>
<dbReference type="AlphaFoldDB" id="A0A4S2GWT5"/>
<dbReference type="Gene3D" id="3.40.50.150">
    <property type="entry name" value="Vaccinia Virus protein VP39"/>
    <property type="match status" value="1"/>
</dbReference>
<evidence type="ECO:0000313" key="2">
    <source>
        <dbReference type="EMBL" id="TGY87565.1"/>
    </source>
</evidence>
<dbReference type="Proteomes" id="UP000308054">
    <property type="component" value="Unassembled WGS sequence"/>
</dbReference>
<dbReference type="Pfam" id="PF08241">
    <property type="entry name" value="Methyltransf_11"/>
    <property type="match status" value="1"/>
</dbReference>
<dbReference type="PANTHER" id="PTHR42912">
    <property type="entry name" value="METHYLTRANSFERASE"/>
    <property type="match status" value="1"/>
</dbReference>
<reference evidence="2 3" key="1">
    <citation type="journal article" date="2017" name="Int. J. Syst. Evol. Microbiol.">
        <title>Marinicauda algicola sp. nov., isolated from a marine red alga Rhodosorus marinus.</title>
        <authorList>
            <person name="Jeong S.E."/>
            <person name="Jeon S.H."/>
            <person name="Chun B.H."/>
            <person name="Kim D.W."/>
            <person name="Jeon C.O."/>
        </authorList>
    </citation>
    <scope>NUCLEOTIDE SEQUENCE [LARGE SCALE GENOMIC DNA]</scope>
    <source>
        <strain evidence="2 3">JCM 31718</strain>
    </source>
</reference>
<keyword evidence="3" id="KW-1185">Reference proteome</keyword>
<dbReference type="InterPro" id="IPR029063">
    <property type="entry name" value="SAM-dependent_MTases_sf"/>
</dbReference>
<gene>
    <name evidence="2" type="ORF">E5163_14105</name>
</gene>
<dbReference type="PANTHER" id="PTHR42912:SF45">
    <property type="entry name" value="23S RRNA (GUANINE(745)-N(1))-METHYLTRANSFERASE"/>
    <property type="match status" value="1"/>
</dbReference>
<name>A0A4S2GWT5_9PROT</name>
<evidence type="ECO:0000259" key="1">
    <source>
        <dbReference type="Pfam" id="PF08241"/>
    </source>
</evidence>
<keyword evidence="2" id="KW-0808">Transferase</keyword>
<proteinExistence type="predicted"/>
<dbReference type="EMBL" id="SRXW01000005">
    <property type="protein sequence ID" value="TGY87565.1"/>
    <property type="molecule type" value="Genomic_DNA"/>
</dbReference>
<sequence length="224" mass="24255">MTDPVHLSFAEAYDRWASGYDAYDNPMVFAAGRALSRRLPEAKAKRVAEIGCGTGRNLAAFEAAGAARLWGCDLSQGMLARARERVPGAELVRHDMAEALPLPDGAVDLVLFALALEHAGDLDLPLAEAARILVPGGRVLILEIHPFLSLCGVKAHFRDGAEEIHMPTHAHRFCDYLDAFAAAGLAIETCREWTPAEFGPDAPEKLFKRGAETPILVEFALSRP</sequence>
<dbReference type="GO" id="GO:0032259">
    <property type="term" value="P:methylation"/>
    <property type="evidence" value="ECO:0007669"/>
    <property type="project" value="UniProtKB-KW"/>
</dbReference>
<dbReference type="RefSeq" id="WP_135997113.1">
    <property type="nucleotide sequence ID" value="NZ_CP071057.1"/>
</dbReference>
<comment type="caution">
    <text evidence="2">The sequence shown here is derived from an EMBL/GenBank/DDBJ whole genome shotgun (WGS) entry which is preliminary data.</text>
</comment>
<dbReference type="SUPFAM" id="SSF53335">
    <property type="entry name" value="S-adenosyl-L-methionine-dependent methyltransferases"/>
    <property type="match status" value="1"/>
</dbReference>
<dbReference type="OrthoDB" id="8153637at2"/>
<evidence type="ECO:0000313" key="3">
    <source>
        <dbReference type="Proteomes" id="UP000308054"/>
    </source>
</evidence>
<accession>A0A4S2GWT5</accession>
<keyword evidence="2" id="KW-0489">Methyltransferase</keyword>
<dbReference type="InterPro" id="IPR050508">
    <property type="entry name" value="Methyltransf_Superfamily"/>
</dbReference>
<dbReference type="GO" id="GO:0008757">
    <property type="term" value="F:S-adenosylmethionine-dependent methyltransferase activity"/>
    <property type="evidence" value="ECO:0007669"/>
    <property type="project" value="InterPro"/>
</dbReference>